<dbReference type="RefSeq" id="WP_301479747.1">
    <property type="nucleotide sequence ID" value="NZ_CBDHVZ010000065.1"/>
</dbReference>
<accession>A0ABT8LLQ7</accession>
<dbReference type="InterPro" id="IPR002509">
    <property type="entry name" value="NODB_dom"/>
</dbReference>
<gene>
    <name evidence="2" type="ORF">QO199_00440</name>
</gene>
<reference evidence="2" key="1">
    <citation type="submission" date="2023-05" db="EMBL/GenBank/DDBJ databases">
        <title>Cannabis rhizosphere genomes.</title>
        <authorList>
            <person name="Goff K.L."/>
        </authorList>
    </citation>
    <scope>NUCLEOTIDE SEQUENCE</scope>
    <source>
        <strain evidence="2">SPPC 2817</strain>
    </source>
</reference>
<dbReference type="SUPFAM" id="SSF88713">
    <property type="entry name" value="Glycoside hydrolase/deacetylase"/>
    <property type="match status" value="1"/>
</dbReference>
<dbReference type="Proteomes" id="UP001176500">
    <property type="component" value="Unassembled WGS sequence"/>
</dbReference>
<dbReference type="InterPro" id="IPR011330">
    <property type="entry name" value="Glyco_hydro/deAcase_b/a-brl"/>
</dbReference>
<dbReference type="EMBL" id="JASMRX010000001">
    <property type="protein sequence ID" value="MDN6877138.1"/>
    <property type="molecule type" value="Genomic_DNA"/>
</dbReference>
<dbReference type="Pfam" id="PF01522">
    <property type="entry name" value="Polysacc_deac_1"/>
    <property type="match status" value="1"/>
</dbReference>
<sequence length="283" mass="32695">MKKKIVCSILLALTATAIYFAYGFIYASDGRKVYLTIIDDDTRAETYKYWGRLSKEIGVKITIAAVPNWINGNHPSGKDSMTISQLKEMYDDGNDVVSHGFNTLTVQEHLDNSDVIYEELHDSRQWLIDNGFVRNRGYDYFVWPQGLIGDEKIKSQAIKEVGKYYRFAVNAFTVQNHLVSKDFDSYDIPRATSDGQGKIKLIKWMHDTIKDGGWLILLSHSWHAEDYDNGSYDKWSARYRYLLWYAKLNNVQIVTLPVGMKLWCQDNATNEQCQWLNAQSENL</sequence>
<name>A0ABT8LLQ7_9GAMM</name>
<evidence type="ECO:0000259" key="1">
    <source>
        <dbReference type="Pfam" id="PF01522"/>
    </source>
</evidence>
<protein>
    <submittedName>
        <fullName evidence="2">Polysaccharide deacetylase family protein</fullName>
    </submittedName>
</protein>
<evidence type="ECO:0000313" key="2">
    <source>
        <dbReference type="EMBL" id="MDN6877138.1"/>
    </source>
</evidence>
<proteinExistence type="predicted"/>
<comment type="caution">
    <text evidence="2">The sequence shown here is derived from an EMBL/GenBank/DDBJ whole genome shotgun (WGS) entry which is preliminary data.</text>
</comment>
<organism evidence="2 3">
    <name type="scientific">Serratia bockelmannii</name>
    <dbReference type="NCBI Taxonomy" id="2703793"/>
    <lineage>
        <taxon>Bacteria</taxon>
        <taxon>Pseudomonadati</taxon>
        <taxon>Pseudomonadota</taxon>
        <taxon>Gammaproteobacteria</taxon>
        <taxon>Enterobacterales</taxon>
        <taxon>Yersiniaceae</taxon>
        <taxon>Serratia</taxon>
    </lineage>
</organism>
<evidence type="ECO:0000313" key="3">
    <source>
        <dbReference type="Proteomes" id="UP001176500"/>
    </source>
</evidence>
<keyword evidence="3" id="KW-1185">Reference proteome</keyword>
<dbReference type="Gene3D" id="3.20.20.370">
    <property type="entry name" value="Glycoside hydrolase/deacetylase"/>
    <property type="match status" value="1"/>
</dbReference>
<feature type="domain" description="NodB homology" evidence="1">
    <location>
        <begin position="29"/>
        <end position="155"/>
    </location>
</feature>